<evidence type="ECO:0000313" key="2">
    <source>
        <dbReference type="EMBL" id="SMH72198.1"/>
    </source>
</evidence>
<evidence type="ECO:0000259" key="1">
    <source>
        <dbReference type="PROSITE" id="PS51186"/>
    </source>
</evidence>
<protein>
    <submittedName>
        <fullName evidence="2">Putative Transferase</fullName>
    </submittedName>
</protein>
<proteinExistence type="predicted"/>
<dbReference type="SUPFAM" id="SSF55729">
    <property type="entry name" value="Acyl-CoA N-acyltransferases (Nat)"/>
    <property type="match status" value="1"/>
</dbReference>
<reference evidence="3" key="1">
    <citation type="submission" date="2017-03" db="EMBL/GenBank/DDBJ databases">
        <authorList>
            <person name="Herbold C."/>
        </authorList>
    </citation>
    <scope>NUCLEOTIDE SEQUENCE [LARGE SCALE GENOMIC DNA]</scope>
</reference>
<dbReference type="OrthoDB" id="43754at2157"/>
<feature type="domain" description="N-acetyltransferase" evidence="1">
    <location>
        <begin position="10"/>
        <end position="151"/>
    </location>
</feature>
<dbReference type="Gene3D" id="3.40.630.30">
    <property type="match status" value="1"/>
</dbReference>
<dbReference type="PROSITE" id="PS51186">
    <property type="entry name" value="GNAT"/>
    <property type="match status" value="1"/>
</dbReference>
<dbReference type="InterPro" id="IPR016181">
    <property type="entry name" value="Acyl_CoA_acyltransferase"/>
</dbReference>
<evidence type="ECO:0000313" key="3">
    <source>
        <dbReference type="Proteomes" id="UP000230607"/>
    </source>
</evidence>
<dbReference type="InterPro" id="IPR000182">
    <property type="entry name" value="GNAT_dom"/>
</dbReference>
<organism evidence="2 3">
    <name type="scientific">Candidatus Nitrosotalea okcheonensis</name>
    <dbReference type="NCBI Taxonomy" id="1903276"/>
    <lineage>
        <taxon>Archaea</taxon>
        <taxon>Nitrososphaerota</taxon>
        <taxon>Nitrososphaeria</taxon>
        <taxon>Nitrosotaleales</taxon>
        <taxon>Nitrosotaleaceae</taxon>
        <taxon>Nitrosotalea</taxon>
    </lineage>
</organism>
<keyword evidence="3" id="KW-1185">Reference proteome</keyword>
<keyword evidence="2" id="KW-0808">Transferase</keyword>
<dbReference type="RefSeq" id="WP_157928019.1">
    <property type="nucleotide sequence ID" value="NZ_LT841358.1"/>
</dbReference>
<dbReference type="GO" id="GO:0016747">
    <property type="term" value="F:acyltransferase activity, transferring groups other than amino-acyl groups"/>
    <property type="evidence" value="ECO:0007669"/>
    <property type="project" value="InterPro"/>
</dbReference>
<name>A0A2H1FHG0_9ARCH</name>
<dbReference type="Proteomes" id="UP000230607">
    <property type="component" value="Chromosome 1"/>
</dbReference>
<sequence>MVAGKMRFPSGIRFVEKNDIHKHIKSFVSEMDEFTLADYYRWSLEENSHVIVREIDGNISAILYLSIHDDHIMIEMVVRNKELVSSKGSGGDLIKAVETIIARYYEKNEIRLEAMEQVADYYAKFLKYEKYGEPYKDPDWGLLVPMKKLLSRF</sequence>
<dbReference type="AlphaFoldDB" id="A0A2H1FHG0"/>
<gene>
    <name evidence="2" type="ORF">NCS_30038</name>
</gene>
<accession>A0A2H1FHG0</accession>
<dbReference type="EMBL" id="LT841358">
    <property type="protein sequence ID" value="SMH72198.1"/>
    <property type="molecule type" value="Genomic_DNA"/>
</dbReference>